<protein>
    <recommendedName>
        <fullName evidence="4">Core-binding (CB) domain-containing protein</fullName>
    </recommendedName>
</protein>
<proteinExistence type="predicted"/>
<dbReference type="EMBL" id="JBHSPA010000057">
    <property type="protein sequence ID" value="MFC5830844.1"/>
    <property type="molecule type" value="Genomic_DNA"/>
</dbReference>
<dbReference type="InterPro" id="IPR010998">
    <property type="entry name" value="Integrase_recombinase_N"/>
</dbReference>
<name>A0ABW1CYG4_9ACTN</name>
<evidence type="ECO:0008006" key="4">
    <source>
        <dbReference type="Google" id="ProtNLM"/>
    </source>
</evidence>
<reference evidence="3" key="1">
    <citation type="journal article" date="2019" name="Int. J. Syst. Evol. Microbiol.">
        <title>The Global Catalogue of Microorganisms (GCM) 10K type strain sequencing project: providing services to taxonomists for standard genome sequencing and annotation.</title>
        <authorList>
            <consortium name="The Broad Institute Genomics Platform"/>
            <consortium name="The Broad Institute Genome Sequencing Center for Infectious Disease"/>
            <person name="Wu L."/>
            <person name="Ma J."/>
        </authorList>
    </citation>
    <scope>NUCLEOTIDE SEQUENCE [LARGE SCALE GENOMIC DNA]</scope>
    <source>
        <strain evidence="3">CCUG 53903</strain>
    </source>
</reference>
<keyword evidence="1" id="KW-0238">DNA-binding</keyword>
<sequence length="90" mass="9989">MGYTPAGRRIVRSASDRSKTGALKKLRTKLRDRDDAHCTVAQAVQDWLTYGLHGREEATVTTNRLLAKKLIIPDLGARKLRDLSADDVDA</sequence>
<evidence type="ECO:0000313" key="3">
    <source>
        <dbReference type="Proteomes" id="UP001596058"/>
    </source>
</evidence>
<evidence type="ECO:0000256" key="1">
    <source>
        <dbReference type="ARBA" id="ARBA00023125"/>
    </source>
</evidence>
<organism evidence="2 3">
    <name type="scientific">Nonomuraea insulae</name>
    <dbReference type="NCBI Taxonomy" id="1616787"/>
    <lineage>
        <taxon>Bacteria</taxon>
        <taxon>Bacillati</taxon>
        <taxon>Actinomycetota</taxon>
        <taxon>Actinomycetes</taxon>
        <taxon>Streptosporangiales</taxon>
        <taxon>Streptosporangiaceae</taxon>
        <taxon>Nonomuraea</taxon>
    </lineage>
</organism>
<comment type="caution">
    <text evidence="2">The sequence shown here is derived from an EMBL/GenBank/DDBJ whole genome shotgun (WGS) entry which is preliminary data.</text>
</comment>
<accession>A0ABW1CYG4</accession>
<gene>
    <name evidence="2" type="ORF">ACFPZ3_43925</name>
</gene>
<dbReference type="Gene3D" id="1.10.150.130">
    <property type="match status" value="1"/>
</dbReference>
<dbReference type="RefSeq" id="WP_379520325.1">
    <property type="nucleotide sequence ID" value="NZ_JBHSPA010000057.1"/>
</dbReference>
<keyword evidence="3" id="KW-1185">Reference proteome</keyword>
<evidence type="ECO:0000313" key="2">
    <source>
        <dbReference type="EMBL" id="MFC5830844.1"/>
    </source>
</evidence>
<dbReference type="Proteomes" id="UP001596058">
    <property type="component" value="Unassembled WGS sequence"/>
</dbReference>